<dbReference type="Proteomes" id="UP000054018">
    <property type="component" value="Unassembled WGS sequence"/>
</dbReference>
<dbReference type="SUPFAM" id="SSF53098">
    <property type="entry name" value="Ribonuclease H-like"/>
    <property type="match status" value="1"/>
</dbReference>
<dbReference type="AlphaFoldDB" id="A0A0C9YS09"/>
<dbReference type="HOGENOM" id="CLU_1366735_0_0_1"/>
<name>A0A0C9YS09_9AGAM</name>
<dbReference type="EMBL" id="KN834022">
    <property type="protein sequence ID" value="KIK13077.1"/>
    <property type="molecule type" value="Genomic_DNA"/>
</dbReference>
<sequence>MAADIDDDDDEGWVDEVAELTAKERAGLEQRIHPVRLALAKLGLATYALDEHEWVVLGQLRDVLKILKDATLFFSRGTPNLAMVIPAMDYINEVFMTGMLDEERFDPSIRAAVRLAKKTLNKYYSLTDTSDLYHIAMVLHPHHKLEYFRHAKWEADWIKTASDLVRNTYETSYASHEVCRSPASAHAANVSENKGHCDLE</sequence>
<accession>A0A0C9YS09</accession>
<evidence type="ECO:0000313" key="1">
    <source>
        <dbReference type="EMBL" id="KIK13077.1"/>
    </source>
</evidence>
<reference evidence="1 2" key="1">
    <citation type="submission" date="2014-04" db="EMBL/GenBank/DDBJ databases">
        <authorList>
            <consortium name="DOE Joint Genome Institute"/>
            <person name="Kuo A."/>
            <person name="Kohler A."/>
            <person name="Costa M.D."/>
            <person name="Nagy L.G."/>
            <person name="Floudas D."/>
            <person name="Copeland A."/>
            <person name="Barry K.W."/>
            <person name="Cichocki N."/>
            <person name="Veneault-Fourrey C."/>
            <person name="LaButti K."/>
            <person name="Lindquist E.A."/>
            <person name="Lipzen A."/>
            <person name="Lundell T."/>
            <person name="Morin E."/>
            <person name="Murat C."/>
            <person name="Sun H."/>
            <person name="Tunlid A."/>
            <person name="Henrissat B."/>
            <person name="Grigoriev I.V."/>
            <person name="Hibbett D.S."/>
            <person name="Martin F."/>
            <person name="Nordberg H.P."/>
            <person name="Cantor M.N."/>
            <person name="Hua S.X."/>
        </authorList>
    </citation>
    <scope>NUCLEOTIDE SEQUENCE [LARGE SCALE GENOMIC DNA]</scope>
    <source>
        <strain evidence="1 2">441</strain>
    </source>
</reference>
<protein>
    <recommendedName>
        <fullName evidence="3">hAT-like transposase RNase-H fold domain-containing protein</fullName>
    </recommendedName>
</protein>
<evidence type="ECO:0000313" key="2">
    <source>
        <dbReference type="Proteomes" id="UP000054018"/>
    </source>
</evidence>
<keyword evidence="2" id="KW-1185">Reference proteome</keyword>
<proteinExistence type="predicted"/>
<dbReference type="InterPro" id="IPR012337">
    <property type="entry name" value="RNaseH-like_sf"/>
</dbReference>
<gene>
    <name evidence="1" type="ORF">PISMIDRAFT_18246</name>
</gene>
<organism evidence="1 2">
    <name type="scientific">Pisolithus microcarpus 441</name>
    <dbReference type="NCBI Taxonomy" id="765257"/>
    <lineage>
        <taxon>Eukaryota</taxon>
        <taxon>Fungi</taxon>
        <taxon>Dikarya</taxon>
        <taxon>Basidiomycota</taxon>
        <taxon>Agaricomycotina</taxon>
        <taxon>Agaricomycetes</taxon>
        <taxon>Agaricomycetidae</taxon>
        <taxon>Boletales</taxon>
        <taxon>Sclerodermatineae</taxon>
        <taxon>Pisolithaceae</taxon>
        <taxon>Pisolithus</taxon>
    </lineage>
</organism>
<dbReference type="OrthoDB" id="3359487at2759"/>
<evidence type="ECO:0008006" key="3">
    <source>
        <dbReference type="Google" id="ProtNLM"/>
    </source>
</evidence>
<reference evidence="2" key="2">
    <citation type="submission" date="2015-01" db="EMBL/GenBank/DDBJ databases">
        <title>Evolutionary Origins and Diversification of the Mycorrhizal Mutualists.</title>
        <authorList>
            <consortium name="DOE Joint Genome Institute"/>
            <consortium name="Mycorrhizal Genomics Consortium"/>
            <person name="Kohler A."/>
            <person name="Kuo A."/>
            <person name="Nagy L.G."/>
            <person name="Floudas D."/>
            <person name="Copeland A."/>
            <person name="Barry K.W."/>
            <person name="Cichocki N."/>
            <person name="Veneault-Fourrey C."/>
            <person name="LaButti K."/>
            <person name="Lindquist E.A."/>
            <person name="Lipzen A."/>
            <person name="Lundell T."/>
            <person name="Morin E."/>
            <person name="Murat C."/>
            <person name="Riley R."/>
            <person name="Ohm R."/>
            <person name="Sun H."/>
            <person name="Tunlid A."/>
            <person name="Henrissat B."/>
            <person name="Grigoriev I.V."/>
            <person name="Hibbett D.S."/>
            <person name="Martin F."/>
        </authorList>
    </citation>
    <scope>NUCLEOTIDE SEQUENCE [LARGE SCALE GENOMIC DNA]</scope>
    <source>
        <strain evidence="2">441</strain>
    </source>
</reference>